<evidence type="ECO:0000313" key="3">
    <source>
        <dbReference type="Proteomes" id="UP000176682"/>
    </source>
</evidence>
<keyword evidence="1" id="KW-0472">Membrane</keyword>
<name>A0A1F5FJI0_9BACT</name>
<sequence>MYTLALSIVILIGACAIHFLLPYWVYYRLNAAAVRGYQAFAEASGSVPFGGYRVETFPYPQVKYDLAHCHVHPVPFLEMWISIIVRLVVVVSGAATMVRALLVLGVLN</sequence>
<keyword evidence="1" id="KW-1133">Transmembrane helix</keyword>
<dbReference type="EMBL" id="MFAM01000009">
    <property type="protein sequence ID" value="OGD79805.1"/>
    <property type="molecule type" value="Genomic_DNA"/>
</dbReference>
<comment type="caution">
    <text evidence="2">The sequence shown here is derived from an EMBL/GenBank/DDBJ whole genome shotgun (WGS) entry which is preliminary data.</text>
</comment>
<feature type="transmembrane region" description="Helical" evidence="1">
    <location>
        <begin position="83"/>
        <end position="107"/>
    </location>
</feature>
<protein>
    <submittedName>
        <fullName evidence="2">Uncharacterized protein</fullName>
    </submittedName>
</protein>
<proteinExistence type="predicted"/>
<evidence type="ECO:0000313" key="2">
    <source>
        <dbReference type="EMBL" id="OGD79805.1"/>
    </source>
</evidence>
<evidence type="ECO:0000256" key="1">
    <source>
        <dbReference type="SAM" id="Phobius"/>
    </source>
</evidence>
<accession>A0A1F5FJI0</accession>
<gene>
    <name evidence="2" type="ORF">A2368_04500</name>
</gene>
<keyword evidence="1" id="KW-0812">Transmembrane</keyword>
<reference evidence="2 3" key="1">
    <citation type="journal article" date="2016" name="Nat. Commun.">
        <title>Thousands of microbial genomes shed light on interconnected biogeochemical processes in an aquifer system.</title>
        <authorList>
            <person name="Anantharaman K."/>
            <person name="Brown C.T."/>
            <person name="Hug L.A."/>
            <person name="Sharon I."/>
            <person name="Castelle C.J."/>
            <person name="Probst A.J."/>
            <person name="Thomas B.C."/>
            <person name="Singh A."/>
            <person name="Wilkins M.J."/>
            <person name="Karaoz U."/>
            <person name="Brodie E.L."/>
            <person name="Williams K.H."/>
            <person name="Hubbard S.S."/>
            <person name="Banfield J.F."/>
        </authorList>
    </citation>
    <scope>NUCLEOTIDE SEQUENCE [LARGE SCALE GENOMIC DNA]</scope>
</reference>
<organism evidence="2 3">
    <name type="scientific">Candidatus Collierbacteria bacterium RIFOXYB1_FULL_49_13</name>
    <dbReference type="NCBI Taxonomy" id="1817728"/>
    <lineage>
        <taxon>Bacteria</taxon>
        <taxon>Candidatus Collieribacteriota</taxon>
    </lineage>
</organism>
<dbReference type="AlphaFoldDB" id="A0A1F5FJI0"/>
<dbReference type="Proteomes" id="UP000176682">
    <property type="component" value="Unassembled WGS sequence"/>
</dbReference>